<organism evidence="2 3">
    <name type="scientific">Rhodovulum iodosum</name>
    <dbReference type="NCBI Taxonomy" id="68291"/>
    <lineage>
        <taxon>Bacteria</taxon>
        <taxon>Pseudomonadati</taxon>
        <taxon>Pseudomonadota</taxon>
        <taxon>Alphaproteobacteria</taxon>
        <taxon>Rhodobacterales</taxon>
        <taxon>Paracoccaceae</taxon>
        <taxon>Rhodovulum</taxon>
    </lineage>
</organism>
<evidence type="ECO:0000259" key="1">
    <source>
        <dbReference type="Pfam" id="PF13403"/>
    </source>
</evidence>
<gene>
    <name evidence="2" type="ORF">Ga0609869_001854</name>
</gene>
<proteinExistence type="predicted"/>
<protein>
    <recommendedName>
        <fullName evidence="1">Hedgehog/Intein (Hint) domain-containing protein</fullName>
    </recommendedName>
</protein>
<comment type="caution">
    <text evidence="2">The sequence shown here is derived from an EMBL/GenBank/DDBJ whole genome shotgun (WGS) entry which is preliminary data.</text>
</comment>
<evidence type="ECO:0000313" key="3">
    <source>
        <dbReference type="Proteomes" id="UP001560019"/>
    </source>
</evidence>
<dbReference type="SUPFAM" id="SSF51294">
    <property type="entry name" value="Hedgehog/intein (Hint) domain"/>
    <property type="match status" value="1"/>
</dbReference>
<reference evidence="2 3" key="1">
    <citation type="submission" date="2024-06" db="EMBL/GenBank/DDBJ databases">
        <title>Genome of Rhodovulum iodosum, a marine photoferrotroph.</title>
        <authorList>
            <person name="Bianchini G."/>
            <person name="Nikeleit V."/>
            <person name="Kappler A."/>
            <person name="Bryce C."/>
            <person name="Sanchez-Baracaldo P."/>
        </authorList>
    </citation>
    <scope>NUCLEOTIDE SEQUENCE [LARGE SCALE GENOMIC DNA]</scope>
    <source>
        <strain evidence="2 3">UT/N1</strain>
    </source>
</reference>
<dbReference type="InterPro" id="IPR028992">
    <property type="entry name" value="Hedgehog/Intein_dom"/>
</dbReference>
<dbReference type="Proteomes" id="UP001560019">
    <property type="component" value="Unassembled WGS sequence"/>
</dbReference>
<dbReference type="Pfam" id="PF13403">
    <property type="entry name" value="Hint_2"/>
    <property type="match status" value="1"/>
</dbReference>
<accession>A0ABV3XT36</accession>
<dbReference type="EMBL" id="JBEHHI010000002">
    <property type="protein sequence ID" value="MEX5728501.1"/>
    <property type="molecule type" value="Genomic_DNA"/>
</dbReference>
<name>A0ABV3XT36_9RHOB</name>
<dbReference type="InterPro" id="IPR036844">
    <property type="entry name" value="Hint_dom_sf"/>
</dbReference>
<dbReference type="RefSeq" id="WP_170168830.1">
    <property type="nucleotide sequence ID" value="NZ_JBEHHI010000002.1"/>
</dbReference>
<feature type="domain" description="Hedgehog/Intein (Hint)" evidence="1">
    <location>
        <begin position="146"/>
        <end position="283"/>
    </location>
</feature>
<sequence length="341" mass="36446">MATIELFVTGDQIGTFSSYSVSGQSNGTKLFLYNALALGTSNDVFRIVVEDVDPGDSYFNAGHKVTIYSYPANDEVFSVLDADDTSFNGRASSNEHQVLTDGTGGGLVIDLDGINESTLKYGPGNVDPLSEVFEFTSLPPTPPGVPCFCLGTLIETAAGPLPVECLREGDLVMTADHGPQPIRWIGRRRIAGRGTFAPIRIAAGALGNHRTLTVSPQHRLLVDDWRAEMFFGQAQVLVAAKHLINGTTIRPAEMPEVTYLHFAFDRHEIVYAEGIPTESLYLGAMTLSGVDRAAREELMALFPELADVAAGPGPTARTCLRGWEGQLLAPSSTTGVLSSAA</sequence>
<dbReference type="Gene3D" id="2.170.16.10">
    <property type="entry name" value="Hedgehog/Intein (Hint) domain"/>
    <property type="match status" value="1"/>
</dbReference>
<evidence type="ECO:0000313" key="2">
    <source>
        <dbReference type="EMBL" id="MEX5728501.1"/>
    </source>
</evidence>
<keyword evidence="3" id="KW-1185">Reference proteome</keyword>